<evidence type="ECO:0000313" key="1">
    <source>
        <dbReference type="EMBL" id="RTR20218.1"/>
    </source>
</evidence>
<dbReference type="EMBL" id="RXMA01000009">
    <property type="protein sequence ID" value="RTR20218.1"/>
    <property type="molecule type" value="Genomic_DNA"/>
</dbReference>
<evidence type="ECO:0000313" key="2">
    <source>
        <dbReference type="Proteomes" id="UP000277007"/>
    </source>
</evidence>
<comment type="caution">
    <text evidence="1">The sequence shown here is derived from an EMBL/GenBank/DDBJ whole genome shotgun (WGS) entry which is preliminary data.</text>
</comment>
<organism evidence="1 2">
    <name type="scientific">Azospirillum griseum</name>
    <dbReference type="NCBI Taxonomy" id="2496639"/>
    <lineage>
        <taxon>Bacteria</taxon>
        <taxon>Pseudomonadati</taxon>
        <taxon>Pseudomonadota</taxon>
        <taxon>Alphaproteobacteria</taxon>
        <taxon>Rhodospirillales</taxon>
        <taxon>Azospirillaceae</taxon>
        <taxon>Azospirillum</taxon>
    </lineage>
</organism>
<dbReference type="OrthoDB" id="7351144at2"/>
<dbReference type="RefSeq" id="WP_126615383.1">
    <property type="nucleotide sequence ID" value="NZ_JBHUCY010000033.1"/>
</dbReference>
<sequence>MALASSSYEVQIYQADHWVLDSCFESEAEARAYGKRILSAGRIEGIRVVRDWARPDGRHVETEIHQEFRSNSNSITIAPLDETPPLCHSPAEMFGVDGRMVMNRLLKNYIERLVVTPTEILHNHTELKRLLDKDNLMPTAVGRVAALQAEKAGLDTRARRDELYSVINGVSERARAAAARSDLPSLDSAGFRPIYERLDAREDPESRDFLARALLSRDLVQMRNWLAKLDFLGELVRQEGGLTDNPLTLVDGVIADVLGAPSVVQELLGMQGSLLEALCNLLDLSRGRLDVSRRAEEDRIVHLNELLAFHDLDESRRVMIDLVRRQVKSAQPLYRADPGQERDAYQRLLQRVTTPNGVIGGGGMAEALVLRYLRFLEGGGAAGRRRAMEEVCGLHSDPKDAVRFLMALSQSETGRQHADDVDRLLSGLTGDPRGFGRFVDRAQPIKTNVEALTQLYTHARDSGLADPLKGRLTDRIDDLLVAYIHDCRLVERIDNPNDPLRLRANRLMQLCAPGTLQSRKALAVVRERVVSHLRQPQFEQKYIADLADPTLQQGALREFYRLLAQAGLT</sequence>
<protein>
    <submittedName>
        <fullName evidence="1">Uncharacterized protein</fullName>
    </submittedName>
</protein>
<reference evidence="1 2" key="1">
    <citation type="submission" date="2018-12" db="EMBL/GenBank/DDBJ databases">
        <authorList>
            <person name="Yang Y."/>
        </authorList>
    </citation>
    <scope>NUCLEOTIDE SEQUENCE [LARGE SCALE GENOMIC DNA]</scope>
    <source>
        <strain evidence="1 2">L-25-5w-1</strain>
    </source>
</reference>
<gene>
    <name evidence="1" type="ORF">EJ903_11815</name>
</gene>
<name>A0A431VHU4_9PROT</name>
<proteinExistence type="predicted"/>
<keyword evidence="2" id="KW-1185">Reference proteome</keyword>
<dbReference type="Proteomes" id="UP000277007">
    <property type="component" value="Unassembled WGS sequence"/>
</dbReference>
<accession>A0A431VHU4</accession>
<dbReference type="AlphaFoldDB" id="A0A431VHU4"/>